<comment type="caution">
    <text evidence="2">The sequence shown here is derived from an EMBL/GenBank/DDBJ whole genome shotgun (WGS) entry which is preliminary data.</text>
</comment>
<dbReference type="EMBL" id="APPI01000019">
    <property type="protein sequence ID" value="ENV12597.1"/>
    <property type="molecule type" value="Genomic_DNA"/>
</dbReference>
<feature type="transmembrane region" description="Helical" evidence="1">
    <location>
        <begin position="53"/>
        <end position="69"/>
    </location>
</feature>
<dbReference type="Proteomes" id="UP000018438">
    <property type="component" value="Unassembled WGS sequence"/>
</dbReference>
<dbReference type="HOGENOM" id="CLU_996160_0_0_6"/>
<reference evidence="2 3" key="1">
    <citation type="submission" date="2013-02" db="EMBL/GenBank/DDBJ databases">
        <title>The Genome Sequence of Acinetobacter schindleri NIPH 900.</title>
        <authorList>
            <consortium name="The Broad Institute Genome Sequencing Platform"/>
            <consortium name="The Broad Institute Genome Sequencing Center for Infectious Disease"/>
            <person name="Cerqueira G."/>
            <person name="Feldgarden M."/>
            <person name="Courvalin P."/>
            <person name="Perichon B."/>
            <person name="Grillot-Courvalin C."/>
            <person name="Clermont D."/>
            <person name="Rocha E."/>
            <person name="Yoon E.-J."/>
            <person name="Nemec A."/>
            <person name="Walker B."/>
            <person name="Young S.K."/>
            <person name="Zeng Q."/>
            <person name="Gargeya S."/>
            <person name="Fitzgerald M."/>
            <person name="Haas B."/>
            <person name="Abouelleil A."/>
            <person name="Alvarado L."/>
            <person name="Arachchi H.M."/>
            <person name="Berlin A.M."/>
            <person name="Chapman S.B."/>
            <person name="Dewar J."/>
            <person name="Goldberg J."/>
            <person name="Griggs A."/>
            <person name="Gujja S."/>
            <person name="Hansen M."/>
            <person name="Howarth C."/>
            <person name="Imamovic A."/>
            <person name="Larimer J."/>
            <person name="McCowan C."/>
            <person name="Murphy C."/>
            <person name="Neiman D."/>
            <person name="Pearson M."/>
            <person name="Priest M."/>
            <person name="Roberts A."/>
            <person name="Saif S."/>
            <person name="Shea T."/>
            <person name="Sisk P."/>
            <person name="Sykes S."/>
            <person name="Wortman J."/>
            <person name="Nusbaum C."/>
            <person name="Birren B."/>
        </authorList>
    </citation>
    <scope>NUCLEOTIDE SEQUENCE [LARGE SCALE GENOMIC DNA]</scope>
    <source>
        <strain evidence="2 3">NIPH 900</strain>
    </source>
</reference>
<evidence type="ECO:0000256" key="1">
    <source>
        <dbReference type="SAM" id="Phobius"/>
    </source>
</evidence>
<sequence>MTIKQRIHHCTPQPVTRLGATLAALLLCSGVVFAFGCVLAWQDILFSGLEQYWILLLLISFILVFGLSYDRKQYFKFPFLIQQHLIDSKLAQDIRERALRSSDATIMGQRQIHTTRLRKQQQLLLKINEHEAPQWFNVDLNQVFKTESYLDIHVQLSDALIGQQVLVYYLRRTRWIVQLYAHDGDQNFQHLQYYIATPLRGRIYFDHIPSRLMLDLPRIVHIQASREDDSPTYTLKLSTNYGKYYRMSCKAVHFDKLELALANLIDFLRYREFKHHPDIQQAVISRNHPFLYRNLLNYTLIAALLLMAAITTTWQLALLSLALACLLGIKIQQQKQSPFIEA</sequence>
<dbReference type="RefSeq" id="WP_004816018.1">
    <property type="nucleotide sequence ID" value="NZ_KB849453.1"/>
</dbReference>
<evidence type="ECO:0000313" key="2">
    <source>
        <dbReference type="EMBL" id="ENV12597.1"/>
    </source>
</evidence>
<organism evidence="2 3">
    <name type="scientific">Acinetobacter schindleri NIPH 900</name>
    <dbReference type="NCBI Taxonomy" id="1217675"/>
    <lineage>
        <taxon>Bacteria</taxon>
        <taxon>Pseudomonadati</taxon>
        <taxon>Pseudomonadota</taxon>
        <taxon>Gammaproteobacteria</taxon>
        <taxon>Moraxellales</taxon>
        <taxon>Moraxellaceae</taxon>
        <taxon>Acinetobacter</taxon>
    </lineage>
</organism>
<keyword evidence="1" id="KW-0472">Membrane</keyword>
<accession>N8WKK7</accession>
<name>N8WKK7_9GAMM</name>
<keyword evidence="3" id="KW-1185">Reference proteome</keyword>
<dbReference type="PATRIC" id="fig|1217675.3.peg.2152"/>
<proteinExistence type="predicted"/>
<feature type="transmembrane region" description="Helical" evidence="1">
    <location>
        <begin position="296"/>
        <end position="329"/>
    </location>
</feature>
<gene>
    <name evidence="2" type="ORF">F965_02230</name>
</gene>
<protein>
    <submittedName>
        <fullName evidence="2">Uncharacterized protein</fullName>
    </submittedName>
</protein>
<dbReference type="AlphaFoldDB" id="N8WKK7"/>
<evidence type="ECO:0000313" key="3">
    <source>
        <dbReference type="Proteomes" id="UP000018438"/>
    </source>
</evidence>
<feature type="transmembrane region" description="Helical" evidence="1">
    <location>
        <begin position="20"/>
        <end position="41"/>
    </location>
</feature>
<keyword evidence="1" id="KW-0812">Transmembrane</keyword>
<keyword evidence="1" id="KW-1133">Transmembrane helix</keyword>